<keyword evidence="2" id="KW-1185">Reference proteome</keyword>
<organism evidence="1 2">
    <name type="scientific">Pistacia atlantica</name>
    <dbReference type="NCBI Taxonomy" id="434234"/>
    <lineage>
        <taxon>Eukaryota</taxon>
        <taxon>Viridiplantae</taxon>
        <taxon>Streptophyta</taxon>
        <taxon>Embryophyta</taxon>
        <taxon>Tracheophyta</taxon>
        <taxon>Spermatophyta</taxon>
        <taxon>Magnoliopsida</taxon>
        <taxon>eudicotyledons</taxon>
        <taxon>Gunneridae</taxon>
        <taxon>Pentapetalae</taxon>
        <taxon>rosids</taxon>
        <taxon>malvids</taxon>
        <taxon>Sapindales</taxon>
        <taxon>Anacardiaceae</taxon>
        <taxon>Pistacia</taxon>
    </lineage>
</organism>
<evidence type="ECO:0000313" key="2">
    <source>
        <dbReference type="Proteomes" id="UP001164250"/>
    </source>
</evidence>
<reference evidence="2" key="1">
    <citation type="journal article" date="2023" name="G3 (Bethesda)">
        <title>Genome assembly and association tests identify interacting loci associated with vigor, precocity, and sex in interspecific pistachio rootstocks.</title>
        <authorList>
            <person name="Palmer W."/>
            <person name="Jacygrad E."/>
            <person name="Sagayaradj S."/>
            <person name="Cavanaugh K."/>
            <person name="Han R."/>
            <person name="Bertier L."/>
            <person name="Beede B."/>
            <person name="Kafkas S."/>
            <person name="Golino D."/>
            <person name="Preece J."/>
            <person name="Michelmore R."/>
        </authorList>
    </citation>
    <scope>NUCLEOTIDE SEQUENCE [LARGE SCALE GENOMIC DNA]</scope>
</reference>
<evidence type="ECO:0000313" key="1">
    <source>
        <dbReference type="EMBL" id="KAJ0096069.1"/>
    </source>
</evidence>
<accession>A0ACC1BAT0</accession>
<dbReference type="EMBL" id="CM047902">
    <property type="protein sequence ID" value="KAJ0096069.1"/>
    <property type="molecule type" value="Genomic_DNA"/>
</dbReference>
<name>A0ACC1BAT0_9ROSI</name>
<sequence length="42" mass="4921">MYCDVIHECTITLCSLEINLPFFHIKVYSLEASFHAVNMQKM</sequence>
<proteinExistence type="predicted"/>
<comment type="caution">
    <text evidence="1">The sequence shown here is derived from an EMBL/GenBank/DDBJ whole genome shotgun (WGS) entry which is preliminary data.</text>
</comment>
<dbReference type="Proteomes" id="UP001164250">
    <property type="component" value="Chromosome 6"/>
</dbReference>
<protein>
    <submittedName>
        <fullName evidence="1">Uncharacterized protein</fullName>
    </submittedName>
</protein>
<gene>
    <name evidence="1" type="ORF">Patl1_14974</name>
</gene>